<reference evidence="1 2" key="1">
    <citation type="submission" date="2015-11" db="EMBL/GenBank/DDBJ databases">
        <title>A Two-component Flavoprotein Monooxygenase System MeaXY Responsible for para-Hydroxylation of 2-Methyl-6-ethylaniline and 2,6-Diethylaniline in Sphingobium baderi DE-13.</title>
        <authorList>
            <person name="Cheng M."/>
            <person name="Meng Q."/>
            <person name="Yang Y."/>
            <person name="Chu C."/>
            <person name="Yan X."/>
            <person name="He J."/>
            <person name="Li S."/>
        </authorList>
    </citation>
    <scope>NUCLEOTIDE SEQUENCE [LARGE SCALE GENOMIC DNA]</scope>
    <source>
        <strain evidence="1 2">DE-13</strain>
    </source>
</reference>
<dbReference type="EMBL" id="CP013264">
    <property type="protein sequence ID" value="ALR21886.1"/>
    <property type="molecule type" value="Genomic_DNA"/>
</dbReference>
<protein>
    <recommendedName>
        <fullName evidence="3">RepB-like DNA primase domain-containing protein</fullName>
    </recommendedName>
</protein>
<sequence length="185" mass="20484">MSSIPAITLSEFQNGKIIGYHLAPLYGDNPGDFDALQLIEQLAATSSTFGTSEWRTANALTRHHDGCSAVTLEYDATKALKVATRLTDAERAFLMIPTQSDGLSCYAFLFPTLDFAKYADAKRCAQLIAQYVEVDGLTPNSHLPSFQFRIRHDLPTHFHDGALLNAQSTVELGQMLLTKIRSFER</sequence>
<proteinExistence type="predicted"/>
<dbReference type="KEGG" id="sbd:ATN00_17910"/>
<organism evidence="1 2">
    <name type="scientific">Sphingobium baderi</name>
    <dbReference type="NCBI Taxonomy" id="1332080"/>
    <lineage>
        <taxon>Bacteria</taxon>
        <taxon>Pseudomonadati</taxon>
        <taxon>Pseudomonadota</taxon>
        <taxon>Alphaproteobacteria</taxon>
        <taxon>Sphingomonadales</taxon>
        <taxon>Sphingomonadaceae</taxon>
        <taxon>Sphingobium</taxon>
    </lineage>
</organism>
<evidence type="ECO:0008006" key="3">
    <source>
        <dbReference type="Google" id="ProtNLM"/>
    </source>
</evidence>
<accession>A0A0S3F2E8</accession>
<keyword evidence="2" id="KW-1185">Reference proteome</keyword>
<evidence type="ECO:0000313" key="1">
    <source>
        <dbReference type="EMBL" id="ALR21886.1"/>
    </source>
</evidence>
<evidence type="ECO:0000313" key="2">
    <source>
        <dbReference type="Proteomes" id="UP000056968"/>
    </source>
</evidence>
<name>A0A0S3F2E8_9SPHN</name>
<dbReference type="AlphaFoldDB" id="A0A0S3F2E8"/>
<dbReference type="Proteomes" id="UP000056968">
    <property type="component" value="Chromosome"/>
</dbReference>
<gene>
    <name evidence="1" type="ORF">ATN00_17910</name>
</gene>
<dbReference type="STRING" id="1332080.ATN00_17910"/>